<evidence type="ECO:0000313" key="6">
    <source>
        <dbReference type="RefSeq" id="XP_028134383.1"/>
    </source>
</evidence>
<dbReference type="OrthoDB" id="5835829at2759"/>
<dbReference type="PROSITE" id="PS00375">
    <property type="entry name" value="UDPGT"/>
    <property type="match status" value="1"/>
</dbReference>
<comment type="similarity">
    <text evidence="1 4">Belongs to the UDP-glycosyltransferase family.</text>
</comment>
<dbReference type="Pfam" id="PF00201">
    <property type="entry name" value="UDPGT"/>
    <property type="match status" value="1"/>
</dbReference>
<dbReference type="PANTHER" id="PTHR48043:SF159">
    <property type="entry name" value="EG:EG0003.4 PROTEIN-RELATED"/>
    <property type="match status" value="1"/>
</dbReference>
<dbReference type="GO" id="GO:0015020">
    <property type="term" value="F:glucuronosyltransferase activity"/>
    <property type="evidence" value="ECO:0007669"/>
    <property type="project" value="UniProtKB-EC"/>
</dbReference>
<feature type="chain" id="PRO_5028501564" description="UDP-glucuronosyltransferase" evidence="5">
    <location>
        <begin position="21"/>
        <end position="512"/>
    </location>
</feature>
<dbReference type="CDD" id="cd03784">
    <property type="entry name" value="GT1_Gtf-like"/>
    <property type="match status" value="1"/>
</dbReference>
<dbReference type="EC" id="2.4.1.17" evidence="5"/>
<dbReference type="GO" id="GO:0016020">
    <property type="term" value="C:membrane"/>
    <property type="evidence" value="ECO:0007669"/>
    <property type="project" value="UniProtKB-SubCell"/>
</dbReference>
<gene>
    <name evidence="6" type="primary">LOC114329466</name>
</gene>
<dbReference type="InterPro" id="IPR002213">
    <property type="entry name" value="UDP_glucos_trans"/>
</dbReference>
<dbReference type="Gene3D" id="3.40.50.2000">
    <property type="entry name" value="Glycogen Phosphorylase B"/>
    <property type="match status" value="1"/>
</dbReference>
<dbReference type="RefSeq" id="XP_028134383.1">
    <property type="nucleotide sequence ID" value="XM_028278582.1"/>
</dbReference>
<evidence type="ECO:0000256" key="1">
    <source>
        <dbReference type="ARBA" id="ARBA00009995"/>
    </source>
</evidence>
<sequence>MSPILAKILFSFVLIANVESYKILMVFNGVAPSHFFLGNSLGRALAKNGHEVTMVSPFEDKDKPTGYKEVVLTDFLAGSEEIAELADIFKFEGMNLFSQVLFFNKFLTECTKATLNHPNFQKLLESNESFDVVIIEQFKQEGLHVLQCHYKAPLILVNTLGSSVWINPYVGNPAPPSYIPYFFTHFSEKMDFWERGFNSMLVLFEQVLLHFSIHPNQHAIAISKFPHCANEKFWNNISLLFLNAHESLTQPVPLVPNMINIGGYHIDSPKELPKDLKNLLDGAEEGVIYFNLGSNVKSSLIKPDIKEAIVNCLGKLPYKILWKYEDESFKPPNNVEIRKWFPQQDILAHPNVKLFITHGGLLSLTESIHYGVPVLVLPVFGDQKMNAARVENEGYGIKIPFSQINEERFTNALNKLLNDNKYLETARKVSDLFHDRPIKPMDLAIYWTEYIAKHKGAPHLRVAALDLSWYQYFLLDVIAFIVVIVVLIVVTTIYVLCRKFGFLKKIKKTKND</sequence>
<keyword evidence="2 4" id="KW-0328">Glycosyltransferase</keyword>
<feature type="signal peptide" evidence="5">
    <location>
        <begin position="1"/>
        <end position="20"/>
    </location>
</feature>
<evidence type="ECO:0000256" key="2">
    <source>
        <dbReference type="ARBA" id="ARBA00022676"/>
    </source>
</evidence>
<dbReference type="InParanoid" id="A0A6P7FN11"/>
<dbReference type="KEGG" id="dvv:114329466"/>
<dbReference type="PANTHER" id="PTHR48043">
    <property type="entry name" value="EG:EG0003.4 PROTEIN-RELATED"/>
    <property type="match status" value="1"/>
</dbReference>
<accession>A0A6P7FN11</accession>
<keyword evidence="5" id="KW-0812">Transmembrane</keyword>
<proteinExistence type="inferred from homology"/>
<organism evidence="6">
    <name type="scientific">Diabrotica virgifera virgifera</name>
    <name type="common">western corn rootworm</name>
    <dbReference type="NCBI Taxonomy" id="50390"/>
    <lineage>
        <taxon>Eukaryota</taxon>
        <taxon>Metazoa</taxon>
        <taxon>Ecdysozoa</taxon>
        <taxon>Arthropoda</taxon>
        <taxon>Hexapoda</taxon>
        <taxon>Insecta</taxon>
        <taxon>Pterygota</taxon>
        <taxon>Neoptera</taxon>
        <taxon>Endopterygota</taxon>
        <taxon>Coleoptera</taxon>
        <taxon>Polyphaga</taxon>
        <taxon>Cucujiformia</taxon>
        <taxon>Chrysomeloidea</taxon>
        <taxon>Chrysomelidae</taxon>
        <taxon>Galerucinae</taxon>
        <taxon>Diabroticina</taxon>
        <taxon>Diabroticites</taxon>
        <taxon>Diabrotica</taxon>
    </lineage>
</organism>
<dbReference type="InterPro" id="IPR035595">
    <property type="entry name" value="UDP_glycos_trans_CS"/>
</dbReference>
<evidence type="ECO:0000256" key="4">
    <source>
        <dbReference type="RuleBase" id="RU003718"/>
    </source>
</evidence>
<keyword evidence="3 4" id="KW-0808">Transferase</keyword>
<comment type="catalytic activity">
    <reaction evidence="5">
        <text>glucuronate acceptor + UDP-alpha-D-glucuronate = acceptor beta-D-glucuronoside + UDP + H(+)</text>
        <dbReference type="Rhea" id="RHEA:21032"/>
        <dbReference type="ChEBI" id="CHEBI:15378"/>
        <dbReference type="ChEBI" id="CHEBI:58052"/>
        <dbReference type="ChEBI" id="CHEBI:58223"/>
        <dbReference type="ChEBI" id="CHEBI:132367"/>
        <dbReference type="ChEBI" id="CHEBI:132368"/>
        <dbReference type="EC" id="2.4.1.17"/>
    </reaction>
</comment>
<dbReference type="AlphaFoldDB" id="A0A6P7FN11"/>
<comment type="subcellular location">
    <subcellularLocation>
        <location evidence="5">Membrane</location>
        <topology evidence="5">Single-pass membrane protein</topology>
    </subcellularLocation>
</comment>
<reference evidence="6" key="1">
    <citation type="submission" date="2025-08" db="UniProtKB">
        <authorList>
            <consortium name="RefSeq"/>
        </authorList>
    </citation>
    <scope>IDENTIFICATION</scope>
    <source>
        <tissue evidence="6">Whole insect</tissue>
    </source>
</reference>
<dbReference type="FunCoup" id="A0A6P7FN11">
    <property type="interactions" value="494"/>
</dbReference>
<evidence type="ECO:0000256" key="3">
    <source>
        <dbReference type="ARBA" id="ARBA00022679"/>
    </source>
</evidence>
<keyword evidence="5" id="KW-0732">Signal</keyword>
<dbReference type="FunFam" id="3.40.50.2000:FF:000050">
    <property type="entry name" value="UDP-glucuronosyltransferase"/>
    <property type="match status" value="1"/>
</dbReference>
<protein>
    <recommendedName>
        <fullName evidence="5">UDP-glucuronosyltransferase</fullName>
        <ecNumber evidence="5">2.4.1.17</ecNumber>
    </recommendedName>
</protein>
<feature type="transmembrane region" description="Helical" evidence="5">
    <location>
        <begin position="469"/>
        <end position="497"/>
    </location>
</feature>
<dbReference type="SUPFAM" id="SSF53756">
    <property type="entry name" value="UDP-Glycosyltransferase/glycogen phosphorylase"/>
    <property type="match status" value="1"/>
</dbReference>
<keyword evidence="5" id="KW-1133">Transmembrane helix</keyword>
<dbReference type="InterPro" id="IPR050271">
    <property type="entry name" value="UDP-glycosyltransferase"/>
</dbReference>
<name>A0A6P7FN11_DIAVI</name>
<evidence type="ECO:0000256" key="5">
    <source>
        <dbReference type="RuleBase" id="RU362059"/>
    </source>
</evidence>
<keyword evidence="5" id="KW-0472">Membrane</keyword>